<gene>
    <name evidence="2" type="ORF">DFH07DRAFT_966244</name>
</gene>
<evidence type="ECO:0000313" key="2">
    <source>
        <dbReference type="EMBL" id="KAJ7738091.1"/>
    </source>
</evidence>
<proteinExistence type="predicted"/>
<comment type="caution">
    <text evidence="2">The sequence shown here is derived from an EMBL/GenBank/DDBJ whole genome shotgun (WGS) entry which is preliminary data.</text>
</comment>
<reference evidence="2" key="1">
    <citation type="submission" date="2023-03" db="EMBL/GenBank/DDBJ databases">
        <title>Massive genome expansion in bonnet fungi (Mycena s.s.) driven by repeated elements and novel gene families across ecological guilds.</title>
        <authorList>
            <consortium name="Lawrence Berkeley National Laboratory"/>
            <person name="Harder C.B."/>
            <person name="Miyauchi S."/>
            <person name="Viragh M."/>
            <person name="Kuo A."/>
            <person name="Thoen E."/>
            <person name="Andreopoulos B."/>
            <person name="Lu D."/>
            <person name="Skrede I."/>
            <person name="Drula E."/>
            <person name="Henrissat B."/>
            <person name="Morin E."/>
            <person name="Kohler A."/>
            <person name="Barry K."/>
            <person name="LaButti K."/>
            <person name="Morin E."/>
            <person name="Salamov A."/>
            <person name="Lipzen A."/>
            <person name="Mereny Z."/>
            <person name="Hegedus B."/>
            <person name="Baldrian P."/>
            <person name="Stursova M."/>
            <person name="Weitz H."/>
            <person name="Taylor A."/>
            <person name="Grigoriev I.V."/>
            <person name="Nagy L.G."/>
            <person name="Martin F."/>
            <person name="Kauserud H."/>
        </authorList>
    </citation>
    <scope>NUCLEOTIDE SEQUENCE</scope>
    <source>
        <strain evidence="2">CBHHK188m</strain>
    </source>
</reference>
<feature type="region of interest" description="Disordered" evidence="1">
    <location>
        <begin position="1157"/>
        <end position="1207"/>
    </location>
</feature>
<evidence type="ECO:0000256" key="1">
    <source>
        <dbReference type="SAM" id="MobiDB-lite"/>
    </source>
</evidence>
<evidence type="ECO:0008006" key="4">
    <source>
        <dbReference type="Google" id="ProtNLM"/>
    </source>
</evidence>
<name>A0AAD7I9H0_9AGAR</name>
<feature type="region of interest" description="Disordered" evidence="1">
    <location>
        <begin position="485"/>
        <end position="524"/>
    </location>
</feature>
<sequence>MVNPNTSNPPSTASTSSLATLLQRLDRPYIFNARCPWLNQDTADNKLEPEAIVPALRKIIPDQAETFTNSIISGNTDALRVFFSKTPTARTPTLDYLRITQTPNPQPPTADVKSVVPALVLPFIVFDTLLFVADPHHPAQPRARDATRPNPGITRMNKSLGGPLAQWHKVLTESVTAARSYLQGDSLDIVSNKSLQLRHLQQTTHDTNPGFRVVRNLDNAALVLAIYLAGNHEVTDELLVAATIQRCKARNQPEPSRADAATALAGTSEIRIARVLTPLFVAVAHSPLALISDQYTYQGDTWAPAHGLIQLWISAGNAHRLDRSSPLALIETKLWHLLVKAATGNQTVTQLLREFIVDPEVVRVADQPCDPTYRRALAYSDDLPEISELQILPPEPLDAEDEDLLYASMPDPEERHLDTLITDADADDVRNQLQEELAEHSVDTQPATGTPQGGPANGPQESGPARGTVETHAQVNTVNHDMHQGETQVDSAQPPPDMETHKQQEPGQLDGSPADRDIDMPTTPDAAIQMHPAFHADKGMQTDTPAELAAAKELATAKEHADIIAGTFAVHAPVPPAPIISWARPLDRKKSPRYTRTPITFTAYQPTADMNTPITHQLQLTPWNGLPQDKTVLTEMLSSELKDAQQRPLLIQPNARDLRTHLRPSTFQSGVAVATTNEYDAITPSSRQELLRHRSILLIDDHPPPKRQFTEHEMSRYGSCSREVDLQGLATHDMPQPPLVRGTVRDLFPDTNLRKGRAVLNSLSNPMPDGELPLPPRWQDIATHSVAYREPVANTSTPTLPTGHLVWGLITTPGARTWAHFDTDATVLSPVVGTKVLALGYPRDSDSMAGDFTTRHLQFEQVSSNTPQFRWEFLVLAPGMHLYVPLHPPLFPPSPSFSILRMGTPHWVYSFEHCIVDGRHFHNSAAIQASINATLQNTIAPTLTNASSEYAHQMLLRIFLYQADAILRDDIPELHVPHLTQPEQFVDFVALAAFVVLLPALDPQAYEKNLLSIDANRHRDITAAWHLIHAVSLALEKRYHPIRRFNPGNRTQEPAGGPFSHIVQNVARHMSIALILYITDWQTRNGPHPEHPNFTAEAFLEATVKILLVYPTFQNNDDWPSELPSNPMTRLSLDNSLKNPEPYAHFIGPPATLLCGLVRKPPPPPKPAQTAAHASSAKRAGSSKRPAADTPGPPPVSKKNKPDNPIS</sequence>
<feature type="compositionally biased region" description="Low complexity" evidence="1">
    <location>
        <begin position="1168"/>
        <end position="1185"/>
    </location>
</feature>
<dbReference type="AlphaFoldDB" id="A0AAD7I9H0"/>
<accession>A0AAD7I9H0</accession>
<evidence type="ECO:0000313" key="3">
    <source>
        <dbReference type="Proteomes" id="UP001215280"/>
    </source>
</evidence>
<keyword evidence="3" id="KW-1185">Reference proteome</keyword>
<dbReference type="EMBL" id="JARJLG010000139">
    <property type="protein sequence ID" value="KAJ7738091.1"/>
    <property type="molecule type" value="Genomic_DNA"/>
</dbReference>
<dbReference type="Proteomes" id="UP001215280">
    <property type="component" value="Unassembled WGS sequence"/>
</dbReference>
<feature type="region of interest" description="Disordered" evidence="1">
    <location>
        <begin position="439"/>
        <end position="467"/>
    </location>
</feature>
<protein>
    <recommendedName>
        <fullName evidence="4">JmjC domain-containing protein</fullName>
    </recommendedName>
</protein>
<organism evidence="2 3">
    <name type="scientific">Mycena maculata</name>
    <dbReference type="NCBI Taxonomy" id="230809"/>
    <lineage>
        <taxon>Eukaryota</taxon>
        <taxon>Fungi</taxon>
        <taxon>Dikarya</taxon>
        <taxon>Basidiomycota</taxon>
        <taxon>Agaricomycotina</taxon>
        <taxon>Agaricomycetes</taxon>
        <taxon>Agaricomycetidae</taxon>
        <taxon>Agaricales</taxon>
        <taxon>Marasmiineae</taxon>
        <taxon>Mycenaceae</taxon>
        <taxon>Mycena</taxon>
    </lineage>
</organism>